<evidence type="ECO:0000313" key="4">
    <source>
        <dbReference type="Proteomes" id="UP000319449"/>
    </source>
</evidence>
<dbReference type="Proteomes" id="UP000319449">
    <property type="component" value="Unassembled WGS sequence"/>
</dbReference>
<dbReference type="PRINTS" id="PR00080">
    <property type="entry name" value="SDRFAMILY"/>
</dbReference>
<name>A0A562V749_9BACT</name>
<evidence type="ECO:0000256" key="2">
    <source>
        <dbReference type="ARBA" id="ARBA00023002"/>
    </source>
</evidence>
<protein>
    <submittedName>
        <fullName evidence="3">3-oxoacyl-[acyl-carrier protein] reductase/2-[hydroxy(Phenyl)methyl]-succinyl-CoA dehydrogenase BbsC subunit</fullName>
    </submittedName>
</protein>
<evidence type="ECO:0000313" key="3">
    <source>
        <dbReference type="EMBL" id="TWJ13693.1"/>
    </source>
</evidence>
<accession>A0A562V749</accession>
<comment type="caution">
    <text evidence="3">The sequence shown here is derived from an EMBL/GenBank/DDBJ whole genome shotgun (WGS) entry which is preliminary data.</text>
</comment>
<dbReference type="Gene3D" id="3.40.50.720">
    <property type="entry name" value="NAD(P)-binding Rossmann-like Domain"/>
    <property type="match status" value="1"/>
</dbReference>
<dbReference type="PANTHER" id="PTHR42760">
    <property type="entry name" value="SHORT-CHAIN DEHYDROGENASES/REDUCTASES FAMILY MEMBER"/>
    <property type="match status" value="1"/>
</dbReference>
<dbReference type="GO" id="GO:0030497">
    <property type="term" value="P:fatty acid elongation"/>
    <property type="evidence" value="ECO:0007669"/>
    <property type="project" value="TreeGrafter"/>
</dbReference>
<dbReference type="Pfam" id="PF13561">
    <property type="entry name" value="adh_short_C2"/>
    <property type="match status" value="1"/>
</dbReference>
<reference evidence="3 4" key="1">
    <citation type="submission" date="2019-07" db="EMBL/GenBank/DDBJ databases">
        <title>Genomic Encyclopedia of Archaeal and Bacterial Type Strains, Phase II (KMG-II): from individual species to whole genera.</title>
        <authorList>
            <person name="Goeker M."/>
        </authorList>
    </citation>
    <scope>NUCLEOTIDE SEQUENCE [LARGE SCALE GENOMIC DNA]</scope>
    <source>
        <strain evidence="3 4">ATCC BAA-1139</strain>
    </source>
</reference>
<organism evidence="3 4">
    <name type="scientific">Geobacter argillaceus</name>
    <dbReference type="NCBI Taxonomy" id="345631"/>
    <lineage>
        <taxon>Bacteria</taxon>
        <taxon>Pseudomonadati</taxon>
        <taxon>Thermodesulfobacteriota</taxon>
        <taxon>Desulfuromonadia</taxon>
        <taxon>Geobacterales</taxon>
        <taxon>Geobacteraceae</taxon>
        <taxon>Geobacter</taxon>
    </lineage>
</organism>
<dbReference type="CDD" id="cd05233">
    <property type="entry name" value="SDR_c"/>
    <property type="match status" value="1"/>
</dbReference>
<dbReference type="FunFam" id="3.40.50.720:FF:000173">
    <property type="entry name" value="3-oxoacyl-[acyl-carrier protein] reductase"/>
    <property type="match status" value="1"/>
</dbReference>
<dbReference type="GO" id="GO:0016616">
    <property type="term" value="F:oxidoreductase activity, acting on the CH-OH group of donors, NAD or NADP as acceptor"/>
    <property type="evidence" value="ECO:0007669"/>
    <property type="project" value="TreeGrafter"/>
</dbReference>
<evidence type="ECO:0000256" key="1">
    <source>
        <dbReference type="ARBA" id="ARBA00006484"/>
    </source>
</evidence>
<dbReference type="InterPro" id="IPR036291">
    <property type="entry name" value="NAD(P)-bd_dom_sf"/>
</dbReference>
<comment type="similarity">
    <text evidence="1">Belongs to the short-chain dehydrogenases/reductases (SDR) family.</text>
</comment>
<dbReference type="AlphaFoldDB" id="A0A562V749"/>
<keyword evidence="4" id="KW-1185">Reference proteome</keyword>
<sequence>MKDRTALIVGAANDIGGAMSIRFAKLGARLVLIDSDRQKLDEIAGKVAAAGSEAECIAADCANSGAVKTVVDAVVKKYGSIDILVNNIDHKDGVPISESSVETWERSLKDNITPLVSFCLNVIPVMRKRNYGRIVNVGSLDYLGTPNQSNYCASKSAIFGLTRSFALELAKDGITVNQILKGDLKTSENVLSAEAEEQSAARLPVQRLGRPDDIAYAAAYFAAGTSGYVTGQNLIVCGGKSIYSSMSA</sequence>
<proteinExistence type="inferred from homology"/>
<dbReference type="InterPro" id="IPR002347">
    <property type="entry name" value="SDR_fam"/>
</dbReference>
<dbReference type="OrthoDB" id="5363038at2"/>
<dbReference type="PANTHER" id="PTHR42760:SF129">
    <property type="entry name" value="OXIDOREDUCTASE"/>
    <property type="match status" value="1"/>
</dbReference>
<dbReference type="EMBL" id="VLLN01000036">
    <property type="protein sequence ID" value="TWJ13693.1"/>
    <property type="molecule type" value="Genomic_DNA"/>
</dbReference>
<dbReference type="SUPFAM" id="SSF51735">
    <property type="entry name" value="NAD(P)-binding Rossmann-fold domains"/>
    <property type="match status" value="1"/>
</dbReference>
<dbReference type="PRINTS" id="PR00081">
    <property type="entry name" value="GDHRDH"/>
</dbReference>
<gene>
    <name evidence="3" type="ORF">JN12_03745</name>
</gene>
<dbReference type="RefSeq" id="WP_145025632.1">
    <property type="nucleotide sequence ID" value="NZ_VLLN01000036.1"/>
</dbReference>
<keyword evidence="2" id="KW-0560">Oxidoreductase</keyword>